<feature type="non-terminal residue" evidence="1">
    <location>
        <position position="34"/>
    </location>
</feature>
<accession>X1JT91</accession>
<reference evidence="1" key="1">
    <citation type="journal article" date="2014" name="Front. Microbiol.">
        <title>High frequency of phylogenetically diverse reductive dehalogenase-homologous genes in deep subseafloor sedimentary metagenomes.</title>
        <authorList>
            <person name="Kawai M."/>
            <person name="Futagami T."/>
            <person name="Toyoda A."/>
            <person name="Takaki Y."/>
            <person name="Nishi S."/>
            <person name="Hori S."/>
            <person name="Arai W."/>
            <person name="Tsubouchi T."/>
            <person name="Morono Y."/>
            <person name="Uchiyama I."/>
            <person name="Ito T."/>
            <person name="Fujiyama A."/>
            <person name="Inagaki F."/>
            <person name="Takami H."/>
        </authorList>
    </citation>
    <scope>NUCLEOTIDE SEQUENCE</scope>
    <source>
        <strain evidence="1">Expedition CK06-06</strain>
    </source>
</reference>
<protein>
    <submittedName>
        <fullName evidence="1">Uncharacterized protein</fullName>
    </submittedName>
</protein>
<organism evidence="1">
    <name type="scientific">marine sediment metagenome</name>
    <dbReference type="NCBI Taxonomy" id="412755"/>
    <lineage>
        <taxon>unclassified sequences</taxon>
        <taxon>metagenomes</taxon>
        <taxon>ecological metagenomes</taxon>
    </lineage>
</organism>
<comment type="caution">
    <text evidence="1">The sequence shown here is derived from an EMBL/GenBank/DDBJ whole genome shotgun (WGS) entry which is preliminary data.</text>
</comment>
<dbReference type="EMBL" id="BARU01035804">
    <property type="protein sequence ID" value="GAH84640.1"/>
    <property type="molecule type" value="Genomic_DNA"/>
</dbReference>
<dbReference type="AlphaFoldDB" id="X1JT91"/>
<name>X1JT91_9ZZZZ</name>
<proteinExistence type="predicted"/>
<evidence type="ECO:0000313" key="1">
    <source>
        <dbReference type="EMBL" id="GAH84640.1"/>
    </source>
</evidence>
<sequence>MLEPLQNQVVQTLSKNYKDLEFIELMRDIVSESI</sequence>
<gene>
    <name evidence="1" type="ORF">S03H2_55990</name>
</gene>